<evidence type="ECO:0000313" key="2">
    <source>
        <dbReference type="Proteomes" id="UP000004110"/>
    </source>
</evidence>
<name>A0ABC9NDZ3_BACUC</name>
<protein>
    <submittedName>
        <fullName evidence="1">Uncharacterized protein</fullName>
    </submittedName>
</protein>
<dbReference type="Proteomes" id="UP000004110">
    <property type="component" value="Unassembled WGS sequence"/>
</dbReference>
<sequence>MSDKFSSPLSFFLPTNWQGFATLLARLCHRVGKTLP</sequence>
<accession>A0ABC9NDZ3</accession>
<reference evidence="1" key="1">
    <citation type="submission" date="2007-06" db="EMBL/GenBank/DDBJ databases">
        <authorList>
            <person name="Fulton L."/>
            <person name="Clifton S."/>
            <person name="Fulton B."/>
            <person name="Xu J."/>
            <person name="Minx P."/>
            <person name="Pepin K.H."/>
            <person name="Johnson M."/>
            <person name="Thiruvilangam P."/>
            <person name="Bhonagiri V."/>
            <person name="Nash W.E."/>
            <person name="Mardis E.R."/>
            <person name="Wilson R.K."/>
        </authorList>
    </citation>
    <scope>NUCLEOTIDE SEQUENCE [LARGE SCALE GENOMIC DNA]</scope>
    <source>
        <strain evidence="1">ATCC 8492</strain>
    </source>
</reference>
<dbReference type="AlphaFoldDB" id="A0ABC9NDZ3"/>
<keyword evidence="2" id="KW-1185">Reference proteome</keyword>
<comment type="caution">
    <text evidence="1">The sequence shown here is derived from an EMBL/GenBank/DDBJ whole genome shotgun (WGS) entry which is preliminary data.</text>
</comment>
<gene>
    <name evidence="1" type="ORF">BACUNI_01436</name>
</gene>
<evidence type="ECO:0000313" key="1">
    <source>
        <dbReference type="EMBL" id="EDO54914.1"/>
    </source>
</evidence>
<dbReference type="EMBL" id="AAYH02000040">
    <property type="protein sequence ID" value="EDO54914.1"/>
    <property type="molecule type" value="Genomic_DNA"/>
</dbReference>
<organism evidence="1 2">
    <name type="scientific">Bacteroides uniformis (strain ATCC 8492 / DSM 6597 / CCUG 4942 / CIP 103695 / JCM 5828 / KCTC 5204 / NCTC 13054 / VPI 0061)</name>
    <dbReference type="NCBI Taxonomy" id="411479"/>
    <lineage>
        <taxon>Bacteria</taxon>
        <taxon>Pseudomonadati</taxon>
        <taxon>Bacteroidota</taxon>
        <taxon>Bacteroidia</taxon>
        <taxon>Bacteroidales</taxon>
        <taxon>Bacteroidaceae</taxon>
        <taxon>Bacteroides</taxon>
    </lineage>
</organism>
<proteinExistence type="predicted"/>
<reference evidence="1" key="2">
    <citation type="submission" date="2013-11" db="EMBL/GenBank/DDBJ databases">
        <title>Draft genome sequence of Bacteroides uniformis (ATCC 8492).</title>
        <authorList>
            <person name="Sudarsanam P."/>
            <person name="Ley R."/>
            <person name="Guruge J."/>
            <person name="Turnbaugh P.J."/>
            <person name="Mahowald M."/>
            <person name="Liep D."/>
            <person name="Gordon J."/>
        </authorList>
    </citation>
    <scope>NUCLEOTIDE SEQUENCE</scope>
    <source>
        <strain evidence="1">ATCC 8492</strain>
    </source>
</reference>